<feature type="compositionally biased region" description="Polar residues" evidence="1">
    <location>
        <begin position="758"/>
        <end position="770"/>
    </location>
</feature>
<name>A0A3S5H5D1_LEIDO</name>
<keyword evidence="3" id="KW-1185">Reference proteome</keyword>
<feature type="compositionally biased region" description="Gly residues" evidence="1">
    <location>
        <begin position="213"/>
        <end position="224"/>
    </location>
</feature>
<dbReference type="CDD" id="cd17663">
    <property type="entry name" value="PFA-DSP_Oca6"/>
    <property type="match status" value="1"/>
</dbReference>
<feature type="compositionally biased region" description="Low complexity" evidence="1">
    <location>
        <begin position="596"/>
        <end position="610"/>
    </location>
</feature>
<dbReference type="PANTHER" id="PTHR31126">
    <property type="entry name" value="TYROSINE-PROTEIN PHOSPHATASE"/>
    <property type="match status" value="1"/>
</dbReference>
<feature type="region of interest" description="Disordered" evidence="1">
    <location>
        <begin position="185"/>
        <end position="240"/>
    </location>
</feature>
<dbReference type="InterPro" id="IPR004861">
    <property type="entry name" value="Siw14-like"/>
</dbReference>
<feature type="compositionally biased region" description="Low complexity" evidence="1">
    <location>
        <begin position="225"/>
        <end position="240"/>
    </location>
</feature>
<dbReference type="Proteomes" id="UP000274082">
    <property type="component" value="Chromosome 4"/>
</dbReference>
<dbReference type="Pfam" id="PF03162">
    <property type="entry name" value="Y_phosphatase2"/>
    <property type="match status" value="1"/>
</dbReference>
<sequence length="879" mass="87530">MSAPPPRPHSMWARRGHSTHDAAAALFEEMSHAARTGGGAGALPTSLPIAAPRSHVQQHLPGSRCGGTAAEASSSQPACSAGLSPAATTITTVTSPSGDHTSPPLALPTPLPTPSAATAYFYVHRLGSWPSAVGQHHVNGHSRGGSDPAAATHAWGVPTSSPTYFPPSSRSNVFPGLVSAATTGAPMDVENGAGHNSPSSLSTSSQSLTASTGLGGGAGSGAVGGSHLTTPPTARGTPAAAAATPVAAPVYVWHSSSSMAGAAPWLRLHRPASAAAACVGGRRGSAAPAAGTGGGTGGVGTPQNPGSSGAGMLASPPHLSTVFGATDEDAAQRSSTCSVSGRDTGGSVPAVARGLSQPHHQQELHADPVAGSGASDSLSAALPLTLVPPFRFARVESGVYRGAYPVLRNFPYIRRLRLRTMVSLIPEPPTYDLKCFAEAEHIQLHHIHAERAKGEVQLLPSELSEALQLIMNKDMHPLYIHCLDGRHVTGLVIMALRKLLQWDAKVANAEFQRFTREVQDEAAFIADYTGPLLVPPHLPVWLWGGSIYDAATGQQKRLPAAIRLRLSTAVSGGAGSASATAGGVAAAPGAGLGRVSASASGGTSSATGTGPVNGPQSATSAAVSHKPKGGTLRGPSGDLRPQAAAPWMCVPQAETVAADGQHYIDVDRLPVALPLRGSLPGPAAPHWIPSTEPSATASTGTVSGSGGGAGTLNVHLHLTRSSAHSSRSTSEKSSMAGLPAAVSAAAASSTGGVGGGSRWQSTTSWDALQQHQRRLASSRIHSDAAPSKGAGASGLLDGRVSALLWTSGLIVPSATVGGGSGIPGSGRVSGGSAGSSGGGGGAAGGNANGGGGAVVGINGPPTASSPPPSARTPKRSYSR</sequence>
<dbReference type="EC" id="3.1.3.48" evidence="2"/>
<feature type="region of interest" description="Disordered" evidence="1">
    <location>
        <begin position="815"/>
        <end position="879"/>
    </location>
</feature>
<keyword evidence="2" id="KW-0378">Hydrolase</keyword>
<dbReference type="EMBL" id="CP029503">
    <property type="protein sequence ID" value="AYU75864.1"/>
    <property type="molecule type" value="Genomic_DNA"/>
</dbReference>
<dbReference type="AlphaFoldDB" id="A0A3S5H5D1"/>
<evidence type="ECO:0000313" key="3">
    <source>
        <dbReference type="Proteomes" id="UP000274082"/>
    </source>
</evidence>
<dbReference type="InterPro" id="IPR029021">
    <property type="entry name" value="Prot-tyrosine_phosphatase-like"/>
</dbReference>
<dbReference type="GO" id="GO:0004725">
    <property type="term" value="F:protein tyrosine phosphatase activity"/>
    <property type="evidence" value="ECO:0007669"/>
    <property type="project" value="UniProtKB-EC"/>
</dbReference>
<feature type="region of interest" description="Disordered" evidence="1">
    <location>
        <begin position="747"/>
        <end position="793"/>
    </location>
</feature>
<evidence type="ECO:0000256" key="1">
    <source>
        <dbReference type="SAM" id="MobiDB-lite"/>
    </source>
</evidence>
<accession>A0A3S5H5D1</accession>
<feature type="region of interest" description="Disordered" evidence="1">
    <location>
        <begin position="283"/>
        <end position="312"/>
    </location>
</feature>
<proteinExistence type="predicted"/>
<feature type="compositionally biased region" description="Gly residues" evidence="1">
    <location>
        <begin position="816"/>
        <end position="854"/>
    </location>
</feature>
<dbReference type="FunFam" id="3.90.190.10:FF:000084">
    <property type="entry name" value="Tyrosine phospatase-like protein"/>
    <property type="match status" value="1"/>
</dbReference>
<dbReference type="VEuPathDB" id="TriTrypDB:LdCL_040014000"/>
<gene>
    <name evidence="2" type="ORF">LdCL_040014000</name>
</gene>
<dbReference type="VEuPathDB" id="TriTrypDB:LDHU3_04.1060"/>
<feature type="compositionally biased region" description="Gly residues" evidence="1">
    <location>
        <begin position="291"/>
        <end position="300"/>
    </location>
</feature>
<dbReference type="Gene3D" id="3.90.190.10">
    <property type="entry name" value="Protein tyrosine phosphatase superfamily"/>
    <property type="match status" value="1"/>
</dbReference>
<feature type="region of interest" description="Disordered" evidence="1">
    <location>
        <begin position="683"/>
        <end position="712"/>
    </location>
</feature>
<protein>
    <submittedName>
        <fullName evidence="2">Tyrosine phospatase-like protein</fullName>
        <ecNumber evidence="2">3.1.3.48</ecNumber>
    </submittedName>
</protein>
<feature type="compositionally biased region" description="Low complexity" evidence="1">
    <location>
        <begin position="197"/>
        <end position="212"/>
    </location>
</feature>
<reference evidence="2 3" key="1">
    <citation type="journal article" date="2018" name="Sci. Rep.">
        <title>A complete Leishmania donovani reference genome identifies novel genetic variations associated with virulence.</title>
        <authorList>
            <person name="Lypaczewski P."/>
            <person name="Hoshizaki J."/>
            <person name="Zhang W.-W."/>
            <person name="McCall L.-I."/>
            <person name="Torcivia-Rodriguez J."/>
            <person name="Simonyan V."/>
            <person name="Kaur A."/>
            <person name="Dewar K."/>
            <person name="Matlashewski G."/>
        </authorList>
    </citation>
    <scope>NUCLEOTIDE SEQUENCE [LARGE SCALE GENOMIC DNA]</scope>
    <source>
        <strain evidence="2 3">LdCL</strain>
    </source>
</reference>
<dbReference type="VEuPathDB" id="TriTrypDB:LdBPK_040840.1"/>
<evidence type="ECO:0000313" key="2">
    <source>
        <dbReference type="EMBL" id="AYU75864.1"/>
    </source>
</evidence>
<organism evidence="2 3">
    <name type="scientific">Leishmania donovani</name>
    <dbReference type="NCBI Taxonomy" id="5661"/>
    <lineage>
        <taxon>Eukaryota</taxon>
        <taxon>Discoba</taxon>
        <taxon>Euglenozoa</taxon>
        <taxon>Kinetoplastea</taxon>
        <taxon>Metakinetoplastina</taxon>
        <taxon>Trypanosomatida</taxon>
        <taxon>Trypanosomatidae</taxon>
        <taxon>Leishmaniinae</taxon>
        <taxon>Leishmania</taxon>
    </lineage>
</organism>
<dbReference type="SUPFAM" id="SSF52799">
    <property type="entry name" value="(Phosphotyrosine protein) phosphatases II"/>
    <property type="match status" value="1"/>
</dbReference>
<feature type="region of interest" description="Disordered" evidence="1">
    <location>
        <begin position="593"/>
        <end position="640"/>
    </location>
</feature>
<dbReference type="PANTHER" id="PTHR31126:SF14">
    <property type="entry name" value="TYROSINE-PROTEIN PHOSPHATASE OCA6-RELATED"/>
    <property type="match status" value="1"/>
</dbReference>
<feature type="region of interest" description="Disordered" evidence="1">
    <location>
        <begin position="54"/>
        <end position="81"/>
    </location>
</feature>
<dbReference type="OrthoDB" id="6375174at2759"/>